<feature type="transmembrane region" description="Helical" evidence="1">
    <location>
        <begin position="12"/>
        <end position="33"/>
    </location>
</feature>
<dbReference type="Proteomes" id="UP001152867">
    <property type="component" value="Unassembled WGS sequence"/>
</dbReference>
<keyword evidence="1" id="KW-0812">Transmembrane</keyword>
<evidence type="ECO:0000313" key="2">
    <source>
        <dbReference type="EMBL" id="MDF9914895.1"/>
    </source>
</evidence>
<evidence type="ECO:0000256" key="1">
    <source>
        <dbReference type="SAM" id="Phobius"/>
    </source>
</evidence>
<proteinExistence type="predicted"/>
<evidence type="ECO:0000313" key="3">
    <source>
        <dbReference type="Proteomes" id="UP001152867"/>
    </source>
</evidence>
<gene>
    <name evidence="2" type="ORF">NNA32_11655</name>
</gene>
<dbReference type="RefSeq" id="WP_178943156.1">
    <property type="nucleotide sequence ID" value="NZ_JAIWJG010000018.1"/>
</dbReference>
<comment type="caution">
    <text evidence="2">The sequence shown here is derived from an EMBL/GenBank/DDBJ whole genome shotgun (WGS) entry which is preliminary data.</text>
</comment>
<protein>
    <recommendedName>
        <fullName evidence="4">DUF997 domain-containing protein</fullName>
    </recommendedName>
</protein>
<organism evidence="2 3">
    <name type="scientific">Furfurilactobacillus milii</name>
    <dbReference type="NCBI Taxonomy" id="2888272"/>
    <lineage>
        <taxon>Bacteria</taxon>
        <taxon>Bacillati</taxon>
        <taxon>Bacillota</taxon>
        <taxon>Bacilli</taxon>
        <taxon>Lactobacillales</taxon>
        <taxon>Lactobacillaceae</taxon>
        <taxon>Furfurilactobacillus</taxon>
    </lineage>
</organism>
<keyword evidence="3" id="KW-1185">Reference proteome</keyword>
<feature type="transmembrane region" description="Helical" evidence="1">
    <location>
        <begin position="39"/>
        <end position="63"/>
    </location>
</feature>
<evidence type="ECO:0008006" key="4">
    <source>
        <dbReference type="Google" id="ProtNLM"/>
    </source>
</evidence>
<dbReference type="EMBL" id="JANDJP010000021">
    <property type="protein sequence ID" value="MDF9914895.1"/>
    <property type="molecule type" value="Genomic_DNA"/>
</dbReference>
<sequence length="72" mass="7940">MKKKLGMGGKITMIVATGWWIFMCGIWGSNIAFDVGYHMPALSGIVVLGSMTVLWLFVIAIAWTMGRKSDDE</sequence>
<accession>A0ABT6DCL7</accession>
<reference evidence="2" key="1">
    <citation type="submission" date="2022-06" db="EMBL/GenBank/DDBJ databases">
        <title>Antifungal cultures and metabolites of lactic acid bacteria for use in dairy fermentations.</title>
        <authorList>
            <person name="Zhao Z."/>
            <person name="Gaenzle M."/>
        </authorList>
    </citation>
    <scope>NUCLEOTIDE SEQUENCE</scope>
    <source>
        <strain evidence="2">FUA3126</strain>
    </source>
</reference>
<keyword evidence="1" id="KW-1133">Transmembrane helix</keyword>
<name>A0ABT6DCL7_9LACO</name>
<keyword evidence="1" id="KW-0472">Membrane</keyword>